<dbReference type="EMBL" id="JBHUDC010000011">
    <property type="protein sequence ID" value="MFD1515815.1"/>
    <property type="molecule type" value="Genomic_DNA"/>
</dbReference>
<dbReference type="AlphaFoldDB" id="A0ABD6B2F6"/>
<dbReference type="Pfam" id="PF05598">
    <property type="entry name" value="DUF772"/>
    <property type="match status" value="1"/>
</dbReference>
<evidence type="ECO:0000313" key="4">
    <source>
        <dbReference type="Proteomes" id="UP001597187"/>
    </source>
</evidence>
<gene>
    <name evidence="3" type="ORF">ACFSBT_21245</name>
</gene>
<proteinExistence type="predicted"/>
<dbReference type="SUPFAM" id="SSF53098">
    <property type="entry name" value="Ribonuclease H-like"/>
    <property type="match status" value="1"/>
</dbReference>
<feature type="domain" description="Transposase InsH N-terminal" evidence="2">
    <location>
        <begin position="45"/>
        <end position="111"/>
    </location>
</feature>
<accession>A0ABD6B2F6</accession>
<keyword evidence="4" id="KW-1185">Reference proteome</keyword>
<comment type="caution">
    <text evidence="3">The sequence shown here is derived from an EMBL/GenBank/DDBJ whole genome shotgun (WGS) entry which is preliminary data.</text>
</comment>
<evidence type="ECO:0000259" key="1">
    <source>
        <dbReference type="Pfam" id="PF01609"/>
    </source>
</evidence>
<evidence type="ECO:0000313" key="3">
    <source>
        <dbReference type="EMBL" id="MFD1515815.1"/>
    </source>
</evidence>
<protein>
    <submittedName>
        <fullName evidence="3">Transposase</fullName>
    </submittedName>
</protein>
<sequence>MTERKSNSADGVPNDCFARAIEHAAGLCTVSDHISRVVGPLDIPIEEFTDRSSRPSVTYDFEPMIRAALYQEICGFSQSELADRLRRWTYLRLRFGLDSPPTQQTLSNFRRNRLSLSDRQRLSELARKVRALALANDVRGISGEDAPPAIEPDEVDATGLTSDKVLRAVRVARDRVFTEFTTSRAANAKYPDEVYWEVQAYLSMTAHGKRAMKRRYKWIHPLKDRPHGDTHTRTIKKIGTPDPQMTLPDYATFRDTDLWKQIRDTLLEPFDRAVANLVEETDFEDQIREPVNVAIDITSWRFYPSPLKSRDPEILKTDYPDMVSGLEGSHERGFLFATLSVVGKDTPIVLAIEPVRENSWWETDGYHTPKAEVVDRLLTKAQEHVEIHKVMADRAFDGYGVRDVIDRHDLTYLIPKANRSVNDAKALAETKAHPDADYAVERGVRQEYEGRVHTTDFIYFPSNENTGKYGIMLTNADVPAERAPGLVAQYRDRWMIENEYKCIKQHFLPQTSSTDYRVRLFYFVAGVLLYNTWRLTNLLLRNWVDVNLGEKPPIPAGEVAQIIVFRLGLGVG</sequence>
<dbReference type="InterPro" id="IPR002559">
    <property type="entry name" value="Transposase_11"/>
</dbReference>
<dbReference type="InterPro" id="IPR012337">
    <property type="entry name" value="RNaseH-like_sf"/>
</dbReference>
<dbReference type="InterPro" id="IPR008490">
    <property type="entry name" value="Transposase_InsH_N"/>
</dbReference>
<dbReference type="Proteomes" id="UP001597187">
    <property type="component" value="Unassembled WGS sequence"/>
</dbReference>
<dbReference type="Pfam" id="PF01609">
    <property type="entry name" value="DDE_Tnp_1"/>
    <property type="match status" value="1"/>
</dbReference>
<name>A0ABD6B2F6_9EURY</name>
<organism evidence="3 4">
    <name type="scientific">Halomarina rubra</name>
    <dbReference type="NCBI Taxonomy" id="2071873"/>
    <lineage>
        <taxon>Archaea</taxon>
        <taxon>Methanobacteriati</taxon>
        <taxon>Methanobacteriota</taxon>
        <taxon>Stenosarchaea group</taxon>
        <taxon>Halobacteria</taxon>
        <taxon>Halobacteriales</taxon>
        <taxon>Natronomonadaceae</taxon>
        <taxon>Halomarina</taxon>
    </lineage>
</organism>
<evidence type="ECO:0000259" key="2">
    <source>
        <dbReference type="Pfam" id="PF05598"/>
    </source>
</evidence>
<reference evidence="3 4" key="1">
    <citation type="journal article" date="2019" name="Int. J. Syst. Evol. Microbiol.">
        <title>The Global Catalogue of Microorganisms (GCM) 10K type strain sequencing project: providing services to taxonomists for standard genome sequencing and annotation.</title>
        <authorList>
            <consortium name="The Broad Institute Genomics Platform"/>
            <consortium name="The Broad Institute Genome Sequencing Center for Infectious Disease"/>
            <person name="Wu L."/>
            <person name="Ma J."/>
        </authorList>
    </citation>
    <scope>NUCLEOTIDE SEQUENCE [LARGE SCALE GENOMIC DNA]</scope>
    <source>
        <strain evidence="3 4">CGMCC 1.12563</strain>
    </source>
</reference>
<feature type="domain" description="Transposase IS4-like" evidence="1">
    <location>
        <begin position="372"/>
        <end position="508"/>
    </location>
</feature>